<dbReference type="SMART" id="SM00382">
    <property type="entry name" value="AAA"/>
    <property type="match status" value="1"/>
</dbReference>
<dbReference type="Gene3D" id="3.40.50.300">
    <property type="entry name" value="P-loop containing nucleotide triphosphate hydrolases"/>
    <property type="match status" value="1"/>
</dbReference>
<dbReference type="GO" id="GO:0016887">
    <property type="term" value="F:ATP hydrolysis activity"/>
    <property type="evidence" value="ECO:0007669"/>
    <property type="project" value="InterPro"/>
</dbReference>
<dbReference type="Proteomes" id="UP000237889">
    <property type="component" value="Chromosome"/>
</dbReference>
<keyword evidence="5 12" id="KW-0067">ATP-binding</keyword>
<sequence>MSWPTTSSRCRPPGPVRSCSSPPCRPASTPISSPPATARGWASLPPPSPSPPCWRSSPPSSGCAFSASAELRFIAGSSLPKRNWGNCVRSPNGGLCRSRSRVQPLAGAPALTSPPASAADGLDRKVFGDFFALAAGWWTGATARRAWFLTAALAACLIVNVGINFAVNTWNRRFFDALENTDTHTVFWAVVVFLGLVVCAAGVGVGIVLSRETLQVRWREWLIGSLLDRWIGGQRYYRMGLARTEPANPEYRIADDTRLATEPIVDFAIGLLSSIVSALTFVGVLWVVGGALTVQIGGATLWIPGYMVLAALFYGIAMSALMLWVGRRLPGAVARRNEAEAKLRFELTRLRENAESVALIRGEADERRALGTTYRDLVQRWLGVVRRHGHITWLTNGSGVFVPVLPLLLAAPKYLSGEFTLGQVTQLAGAFLQVQVAIAWLVDNFRALAQCYASMQRVTELTNAIDDIDGDFERGQTGGLVLVPSETGAVRLDDLTISDRSGRVLIDRAHARIEAGEKVMVSGESGTGKSTLVRALAGLWPWGSGAIALPAGGTIAFVPERAYLPAGTLRGALLYPAQTLAVDDAILSEALTEAGLGYLSQRLDEIDRWDQTLSNGERQRLAIARLLVQRPDLVILDGATSALDEGGEARLMATLVAALEGSTLISVGLRPGLEALHDRKLLLSRGERGARLASVALRPMAAAVT</sequence>
<evidence type="ECO:0000256" key="7">
    <source>
        <dbReference type="ARBA" id="ARBA00023136"/>
    </source>
</evidence>
<dbReference type="PROSITE" id="PS50893">
    <property type="entry name" value="ABC_TRANSPORTER_2"/>
    <property type="match status" value="1"/>
</dbReference>
<evidence type="ECO:0000256" key="3">
    <source>
        <dbReference type="ARBA" id="ARBA00022692"/>
    </source>
</evidence>
<dbReference type="InterPro" id="IPR050835">
    <property type="entry name" value="ABC_transporter_sub-D"/>
</dbReference>
<dbReference type="GO" id="GO:0005524">
    <property type="term" value="F:ATP binding"/>
    <property type="evidence" value="ECO:0007669"/>
    <property type="project" value="UniProtKB-KW"/>
</dbReference>
<evidence type="ECO:0000256" key="2">
    <source>
        <dbReference type="ARBA" id="ARBA00022448"/>
    </source>
</evidence>
<keyword evidence="13" id="KW-1185">Reference proteome</keyword>
<dbReference type="EMBL" id="CP027668">
    <property type="protein sequence ID" value="AVO46562.1"/>
    <property type="molecule type" value="Genomic_DNA"/>
</dbReference>
<dbReference type="Pfam" id="PF00005">
    <property type="entry name" value="ABC_tran"/>
    <property type="match status" value="1"/>
</dbReference>
<dbReference type="SUPFAM" id="SSF52540">
    <property type="entry name" value="P-loop containing nucleoside triphosphate hydrolases"/>
    <property type="match status" value="1"/>
</dbReference>
<dbReference type="Gene3D" id="1.20.1560.10">
    <property type="entry name" value="ABC transporter type 1, transmembrane domain"/>
    <property type="match status" value="1"/>
</dbReference>
<dbReference type="InterPro" id="IPR025662">
    <property type="entry name" value="Sigma_54_int_dom_ATP-bd_1"/>
</dbReference>
<dbReference type="OrthoDB" id="9810134at2"/>
<name>A0A2S0NEI0_9HYPH</name>
<dbReference type="PANTHER" id="PTHR11384:SF59">
    <property type="entry name" value="LYSOSOMAL COBALAMIN TRANSPORTER ABCD4"/>
    <property type="match status" value="1"/>
</dbReference>
<reference evidence="12 13" key="1">
    <citation type="submission" date="2018-03" db="EMBL/GenBank/DDBJ databases">
        <title>Genome sequencing of Phreatobacter sp.</title>
        <authorList>
            <person name="Kim S.-J."/>
            <person name="Heo J."/>
            <person name="Kwon S.-W."/>
        </authorList>
    </citation>
    <scope>NUCLEOTIDE SEQUENCE [LARGE SCALE GENOMIC DNA]</scope>
    <source>
        <strain evidence="12 13">S-12</strain>
    </source>
</reference>
<dbReference type="Pfam" id="PF06472">
    <property type="entry name" value="ABC_membrane_2"/>
    <property type="match status" value="1"/>
</dbReference>
<evidence type="ECO:0000256" key="8">
    <source>
        <dbReference type="SAM" id="MobiDB-lite"/>
    </source>
</evidence>
<dbReference type="PROSITE" id="PS00675">
    <property type="entry name" value="SIGMA54_INTERACT_1"/>
    <property type="match status" value="1"/>
</dbReference>
<feature type="domain" description="ABC transporter" evidence="10">
    <location>
        <begin position="490"/>
        <end position="705"/>
    </location>
</feature>
<dbReference type="InterPro" id="IPR036640">
    <property type="entry name" value="ABC1_TM_sf"/>
</dbReference>
<dbReference type="PROSITE" id="PS50929">
    <property type="entry name" value="ABC_TM1F"/>
    <property type="match status" value="1"/>
</dbReference>
<evidence type="ECO:0000313" key="13">
    <source>
        <dbReference type="Proteomes" id="UP000237889"/>
    </source>
</evidence>
<feature type="region of interest" description="Disordered" evidence="8">
    <location>
        <begin position="1"/>
        <end position="55"/>
    </location>
</feature>
<dbReference type="InterPro" id="IPR027417">
    <property type="entry name" value="P-loop_NTPase"/>
</dbReference>
<dbReference type="KEGG" id="phr:C6569_16690"/>
<keyword evidence="4" id="KW-0547">Nucleotide-binding</keyword>
<keyword evidence="3 9" id="KW-0812">Transmembrane</keyword>
<gene>
    <name evidence="12" type="ORF">C6569_16690</name>
</gene>
<dbReference type="PANTHER" id="PTHR11384">
    <property type="entry name" value="ATP-BINDING CASSETTE, SUB-FAMILY D MEMBER"/>
    <property type="match status" value="1"/>
</dbReference>
<proteinExistence type="predicted"/>
<dbReference type="InterPro" id="IPR003439">
    <property type="entry name" value="ABC_transporter-like_ATP-bd"/>
</dbReference>
<feature type="transmembrane region" description="Helical" evidence="9">
    <location>
        <begin position="146"/>
        <end position="167"/>
    </location>
</feature>
<evidence type="ECO:0000256" key="9">
    <source>
        <dbReference type="SAM" id="Phobius"/>
    </source>
</evidence>
<evidence type="ECO:0000256" key="1">
    <source>
        <dbReference type="ARBA" id="ARBA00004651"/>
    </source>
</evidence>
<evidence type="ECO:0000313" key="12">
    <source>
        <dbReference type="EMBL" id="AVO46562.1"/>
    </source>
</evidence>
<feature type="domain" description="ABC transmembrane type-1" evidence="11">
    <location>
        <begin position="151"/>
        <end position="450"/>
    </location>
</feature>
<feature type="transmembrane region" description="Helical" evidence="9">
    <location>
        <begin position="267"/>
        <end position="289"/>
    </location>
</feature>
<dbReference type="SUPFAM" id="SSF90123">
    <property type="entry name" value="ABC transporter transmembrane region"/>
    <property type="match status" value="1"/>
</dbReference>
<dbReference type="CDD" id="cd03223">
    <property type="entry name" value="ABCD_peroxisomal_ALDP"/>
    <property type="match status" value="1"/>
</dbReference>
<keyword evidence="7 9" id="KW-0472">Membrane</keyword>
<feature type="transmembrane region" description="Helical" evidence="9">
    <location>
        <begin position="301"/>
        <end position="326"/>
    </location>
</feature>
<evidence type="ECO:0000259" key="10">
    <source>
        <dbReference type="PROSITE" id="PS50893"/>
    </source>
</evidence>
<evidence type="ECO:0000256" key="5">
    <source>
        <dbReference type="ARBA" id="ARBA00022840"/>
    </source>
</evidence>
<dbReference type="InterPro" id="IPR011527">
    <property type="entry name" value="ABC1_TM_dom"/>
</dbReference>
<evidence type="ECO:0000256" key="6">
    <source>
        <dbReference type="ARBA" id="ARBA00022989"/>
    </source>
</evidence>
<keyword evidence="6 9" id="KW-1133">Transmembrane helix</keyword>
<evidence type="ECO:0000259" key="11">
    <source>
        <dbReference type="PROSITE" id="PS50929"/>
    </source>
</evidence>
<feature type="compositionally biased region" description="Low complexity" evidence="8">
    <location>
        <begin position="7"/>
        <end position="38"/>
    </location>
</feature>
<comment type="subcellular location">
    <subcellularLocation>
        <location evidence="1">Cell membrane</location>
        <topology evidence="1">Multi-pass membrane protein</topology>
    </subcellularLocation>
</comment>
<keyword evidence="2" id="KW-0813">Transport</keyword>
<feature type="transmembrane region" description="Helical" evidence="9">
    <location>
        <begin position="187"/>
        <end position="209"/>
    </location>
</feature>
<organism evidence="12 13">
    <name type="scientific">Phreatobacter cathodiphilus</name>
    <dbReference type="NCBI Taxonomy" id="1868589"/>
    <lineage>
        <taxon>Bacteria</taxon>
        <taxon>Pseudomonadati</taxon>
        <taxon>Pseudomonadota</taxon>
        <taxon>Alphaproteobacteria</taxon>
        <taxon>Hyphomicrobiales</taxon>
        <taxon>Phreatobacteraceae</taxon>
        <taxon>Phreatobacter</taxon>
    </lineage>
</organism>
<evidence type="ECO:0000256" key="4">
    <source>
        <dbReference type="ARBA" id="ARBA00022741"/>
    </source>
</evidence>
<accession>A0A2S0NEI0</accession>
<dbReference type="GO" id="GO:0140359">
    <property type="term" value="F:ABC-type transporter activity"/>
    <property type="evidence" value="ECO:0007669"/>
    <property type="project" value="InterPro"/>
</dbReference>
<dbReference type="GO" id="GO:0005886">
    <property type="term" value="C:plasma membrane"/>
    <property type="evidence" value="ECO:0007669"/>
    <property type="project" value="UniProtKB-SubCell"/>
</dbReference>
<dbReference type="AlphaFoldDB" id="A0A2S0NEI0"/>
<dbReference type="InterPro" id="IPR003593">
    <property type="entry name" value="AAA+_ATPase"/>
</dbReference>
<protein>
    <submittedName>
        <fullName evidence="12">ABC transporter ATP-binding protein</fullName>
    </submittedName>
</protein>